<dbReference type="EMBL" id="CP000910">
    <property type="protein sequence ID" value="ABY25030.1"/>
    <property type="molecule type" value="Genomic_DNA"/>
</dbReference>
<reference evidence="2" key="1">
    <citation type="journal article" date="2008" name="J. Bacteriol.">
        <title>Genome sequence of the fish pathogen Renibacterium salmoninarum suggests reductive evolution away from an environmental Arthrobacter ancestor.</title>
        <authorList>
            <person name="Wiens G.D."/>
            <person name="Rockey D.D."/>
            <person name="Wu Z."/>
            <person name="Chang J."/>
            <person name="Levy R."/>
            <person name="Crane S."/>
            <person name="Chen D.S."/>
            <person name="Capri G.R."/>
            <person name="Burnett J.R."/>
            <person name="Sudheesh P.S."/>
            <person name="Schipma M.J."/>
            <person name="Burd H."/>
            <person name="Bhattacharyya A."/>
            <person name="Rhodes L.D."/>
            <person name="Kaul R."/>
            <person name="Strom M.S."/>
        </authorList>
    </citation>
    <scope>NUCLEOTIDE SEQUENCE [LARGE SCALE GENOMIC DNA]</scope>
    <source>
        <strain evidence="2">ATCC 33209 / DSM 20767 / JCM 11484 / NBRC 15589 / NCIMB 2235</strain>
    </source>
</reference>
<dbReference type="KEGG" id="rsa:RSal33209_3318"/>
<sequence>MARPPSNQLLGDRAELLKKCFNVRFDTMLALSPILC</sequence>
<evidence type="ECO:0000313" key="1">
    <source>
        <dbReference type="EMBL" id="ABY25030.1"/>
    </source>
</evidence>
<proteinExistence type="predicted"/>
<dbReference type="STRING" id="288705.RSal33209_3318"/>
<dbReference type="Proteomes" id="UP000002007">
    <property type="component" value="Chromosome"/>
</dbReference>
<protein>
    <submittedName>
        <fullName evidence="1">Uncharacterized protein</fullName>
    </submittedName>
</protein>
<name>A9WV09_RENSM</name>
<keyword evidence="2" id="KW-1185">Reference proteome</keyword>
<dbReference type="HOGENOM" id="CLU_3358035_0_0_11"/>
<dbReference type="AlphaFoldDB" id="A9WV09"/>
<evidence type="ECO:0000313" key="2">
    <source>
        <dbReference type="Proteomes" id="UP000002007"/>
    </source>
</evidence>
<gene>
    <name evidence="1" type="ordered locus">RSal33209_3318</name>
</gene>
<accession>A9WV09</accession>
<organism evidence="1 2">
    <name type="scientific">Renibacterium salmoninarum (strain ATCC 33209 / DSM 20767 / JCM 11484 / NBRC 15589 / NCIMB 2235)</name>
    <dbReference type="NCBI Taxonomy" id="288705"/>
    <lineage>
        <taxon>Bacteria</taxon>
        <taxon>Bacillati</taxon>
        <taxon>Actinomycetota</taxon>
        <taxon>Actinomycetes</taxon>
        <taxon>Micrococcales</taxon>
        <taxon>Micrococcaceae</taxon>
        <taxon>Renibacterium</taxon>
    </lineage>
</organism>